<name>A0ABQ8JG29_DERPT</name>
<evidence type="ECO:0000313" key="2">
    <source>
        <dbReference type="Proteomes" id="UP000887458"/>
    </source>
</evidence>
<protein>
    <submittedName>
        <fullName evidence="1">Uncharacterized protein</fullName>
    </submittedName>
</protein>
<proteinExistence type="predicted"/>
<dbReference type="Proteomes" id="UP000887458">
    <property type="component" value="Unassembled WGS sequence"/>
</dbReference>
<comment type="caution">
    <text evidence="1">The sequence shown here is derived from an EMBL/GenBank/DDBJ whole genome shotgun (WGS) entry which is preliminary data.</text>
</comment>
<gene>
    <name evidence="1" type="ORF">DERP_010502</name>
</gene>
<keyword evidence="2" id="KW-1185">Reference proteome</keyword>
<reference evidence="1 2" key="1">
    <citation type="journal article" date="2018" name="J. Allergy Clin. Immunol.">
        <title>High-quality assembly of Dermatophagoides pteronyssinus genome and transcriptome reveals a wide range of novel allergens.</title>
        <authorList>
            <person name="Liu X.Y."/>
            <person name="Yang K.Y."/>
            <person name="Wang M.Q."/>
            <person name="Kwok J.S."/>
            <person name="Zeng X."/>
            <person name="Yang Z."/>
            <person name="Xiao X.J."/>
            <person name="Lau C.P."/>
            <person name="Li Y."/>
            <person name="Huang Z.M."/>
            <person name="Ba J.G."/>
            <person name="Yim A.K."/>
            <person name="Ouyang C.Y."/>
            <person name="Ngai S.M."/>
            <person name="Chan T.F."/>
            <person name="Leung E.L."/>
            <person name="Liu L."/>
            <person name="Liu Z.G."/>
            <person name="Tsui S.K."/>
        </authorList>
    </citation>
    <scope>NUCLEOTIDE SEQUENCE [LARGE SCALE GENOMIC DNA]</scope>
    <source>
        <strain evidence="1">Derp</strain>
    </source>
</reference>
<reference evidence="1 2" key="2">
    <citation type="journal article" date="2022" name="Mol. Biol. Evol.">
        <title>Comparative Genomics Reveals Insights into the Divergent Evolution of Astigmatic Mites and Household Pest Adaptations.</title>
        <authorList>
            <person name="Xiong Q."/>
            <person name="Wan A.T."/>
            <person name="Liu X."/>
            <person name="Fung C.S."/>
            <person name="Xiao X."/>
            <person name="Malainual N."/>
            <person name="Hou J."/>
            <person name="Wang L."/>
            <person name="Wang M."/>
            <person name="Yang K.Y."/>
            <person name="Cui Y."/>
            <person name="Leung E.L."/>
            <person name="Nong W."/>
            <person name="Shin S.K."/>
            <person name="Au S.W."/>
            <person name="Jeong K.Y."/>
            <person name="Chew F.T."/>
            <person name="Hui J.H."/>
            <person name="Leung T.F."/>
            <person name="Tungtrongchitr A."/>
            <person name="Zhong N."/>
            <person name="Liu Z."/>
            <person name="Tsui S.K."/>
        </authorList>
    </citation>
    <scope>NUCLEOTIDE SEQUENCE [LARGE SCALE GENOMIC DNA]</scope>
    <source>
        <strain evidence="1">Derp</strain>
    </source>
</reference>
<dbReference type="EMBL" id="NJHN03000041">
    <property type="protein sequence ID" value="KAH9421365.1"/>
    <property type="molecule type" value="Genomic_DNA"/>
</dbReference>
<organism evidence="1 2">
    <name type="scientific">Dermatophagoides pteronyssinus</name>
    <name type="common">European house dust mite</name>
    <dbReference type="NCBI Taxonomy" id="6956"/>
    <lineage>
        <taxon>Eukaryota</taxon>
        <taxon>Metazoa</taxon>
        <taxon>Ecdysozoa</taxon>
        <taxon>Arthropoda</taxon>
        <taxon>Chelicerata</taxon>
        <taxon>Arachnida</taxon>
        <taxon>Acari</taxon>
        <taxon>Acariformes</taxon>
        <taxon>Sarcoptiformes</taxon>
        <taxon>Astigmata</taxon>
        <taxon>Psoroptidia</taxon>
        <taxon>Analgoidea</taxon>
        <taxon>Pyroglyphidae</taxon>
        <taxon>Dermatophagoidinae</taxon>
        <taxon>Dermatophagoides</taxon>
    </lineage>
</organism>
<sequence>MIVFNFFFQFAYNNRQDSTHYILANQLRPNILFNNNDDDEINGLNSPLTMYRIKPTKKQEWKSTDEKDLGVRVA</sequence>
<evidence type="ECO:0000313" key="1">
    <source>
        <dbReference type="EMBL" id="KAH9421365.1"/>
    </source>
</evidence>
<accession>A0ABQ8JG29</accession>